<protein>
    <submittedName>
        <fullName evidence="2">Uncharacterized protein</fullName>
    </submittedName>
</protein>
<feature type="region of interest" description="Disordered" evidence="1">
    <location>
        <begin position="131"/>
        <end position="150"/>
    </location>
</feature>
<dbReference type="AlphaFoldDB" id="A0A4P9W487"/>
<feature type="compositionally biased region" description="Pro residues" evidence="1">
    <location>
        <begin position="170"/>
        <end position="191"/>
    </location>
</feature>
<feature type="region of interest" description="Disordered" evidence="1">
    <location>
        <begin position="162"/>
        <end position="192"/>
    </location>
</feature>
<evidence type="ECO:0000256" key="1">
    <source>
        <dbReference type="SAM" id="MobiDB-lite"/>
    </source>
</evidence>
<sequence>MGRRKGGSPEGPAIQPGLGLLAARARAGHSGCDRRRDPDEHRCSEVGGTYAFHLPDHRSGDQGRNLNLASKYIPFVKAFPTNVFSTMSNETAAGKCFPMMSPAACASKSMVNPFVRVTTVIRKIFITPRGNRVDLSPAKPGAGSGGESSTATLFTTTATDEDEIPISQPSSPPPAPAPPPESPPHACPVPPLSTAKITIRMPPFMSFTLVTRPPSPTSSLRASTTPRCMSRRRREAANLASRKSVSLDDMHEVCLYIEEAPICVGDEIDDAVWPHGRRGSL</sequence>
<dbReference type="Proteomes" id="UP000269721">
    <property type="component" value="Unassembled WGS sequence"/>
</dbReference>
<name>A0A4P9W487_9FUNG</name>
<gene>
    <name evidence="2" type="ORF">BDK51DRAFT_47043</name>
</gene>
<dbReference type="EMBL" id="KZ999028">
    <property type="protein sequence ID" value="RKO85490.1"/>
    <property type="molecule type" value="Genomic_DNA"/>
</dbReference>
<proteinExistence type="predicted"/>
<evidence type="ECO:0000313" key="3">
    <source>
        <dbReference type="Proteomes" id="UP000269721"/>
    </source>
</evidence>
<keyword evidence="3" id="KW-1185">Reference proteome</keyword>
<organism evidence="2 3">
    <name type="scientific">Blyttiomyces helicus</name>
    <dbReference type="NCBI Taxonomy" id="388810"/>
    <lineage>
        <taxon>Eukaryota</taxon>
        <taxon>Fungi</taxon>
        <taxon>Fungi incertae sedis</taxon>
        <taxon>Chytridiomycota</taxon>
        <taxon>Chytridiomycota incertae sedis</taxon>
        <taxon>Chytridiomycetes</taxon>
        <taxon>Chytridiomycetes incertae sedis</taxon>
        <taxon>Blyttiomyces</taxon>
    </lineage>
</organism>
<evidence type="ECO:0000313" key="2">
    <source>
        <dbReference type="EMBL" id="RKO85490.1"/>
    </source>
</evidence>
<accession>A0A4P9W487</accession>
<reference evidence="3" key="1">
    <citation type="journal article" date="2018" name="Nat. Microbiol.">
        <title>Leveraging single-cell genomics to expand the fungal tree of life.</title>
        <authorList>
            <person name="Ahrendt S.R."/>
            <person name="Quandt C.A."/>
            <person name="Ciobanu D."/>
            <person name="Clum A."/>
            <person name="Salamov A."/>
            <person name="Andreopoulos B."/>
            <person name="Cheng J.F."/>
            <person name="Woyke T."/>
            <person name="Pelin A."/>
            <person name="Henrissat B."/>
            <person name="Reynolds N.K."/>
            <person name="Benny G.L."/>
            <person name="Smith M.E."/>
            <person name="James T.Y."/>
            <person name="Grigoriev I.V."/>
        </authorList>
    </citation>
    <scope>NUCLEOTIDE SEQUENCE [LARGE SCALE GENOMIC DNA]</scope>
</reference>